<dbReference type="EMBL" id="LN774769">
    <property type="protein sequence ID" value="CEN27262.1"/>
    <property type="molecule type" value="Genomic_DNA"/>
</dbReference>
<feature type="domain" description="DNA replication/recombination mediator RecO N-terminal" evidence="8">
    <location>
        <begin position="1"/>
        <end position="73"/>
    </location>
</feature>
<reference evidence="10" key="1">
    <citation type="submission" date="2015-01" db="EMBL/GenBank/DDBJ databases">
        <authorList>
            <person name="Andreevskaya M."/>
        </authorList>
    </citation>
    <scope>NUCLEOTIDE SEQUENCE [LARGE SCALE GENOMIC DNA]</scope>
    <source>
        <strain evidence="10">MKFS47</strain>
    </source>
</reference>
<dbReference type="PANTHER" id="PTHR33991:SF1">
    <property type="entry name" value="DNA REPAIR PROTEIN RECO"/>
    <property type="match status" value="1"/>
</dbReference>
<dbReference type="RefSeq" id="WP_047914568.1">
    <property type="nucleotide sequence ID" value="NZ_LN774769.1"/>
</dbReference>
<keyword evidence="3 7" id="KW-0227">DNA damage</keyword>
<dbReference type="HOGENOM" id="CLU_066632_4_0_9"/>
<dbReference type="InterPro" id="IPR003717">
    <property type="entry name" value="RecO"/>
</dbReference>
<evidence type="ECO:0000313" key="9">
    <source>
        <dbReference type="EMBL" id="CEN27262.1"/>
    </source>
</evidence>
<evidence type="ECO:0000256" key="2">
    <source>
        <dbReference type="ARBA" id="ARBA00021310"/>
    </source>
</evidence>
<comment type="similarity">
    <text evidence="1 7">Belongs to the RecO family.</text>
</comment>
<evidence type="ECO:0000313" key="10">
    <source>
        <dbReference type="Proteomes" id="UP000033166"/>
    </source>
</evidence>
<organism evidence="9 10">
    <name type="scientific">Pseudolactococcus piscium MKFS47</name>
    <dbReference type="NCBI Taxonomy" id="297352"/>
    <lineage>
        <taxon>Bacteria</taxon>
        <taxon>Bacillati</taxon>
        <taxon>Bacillota</taxon>
        <taxon>Bacilli</taxon>
        <taxon>Lactobacillales</taxon>
        <taxon>Streptococcaceae</taxon>
        <taxon>Pseudolactococcus</taxon>
    </lineage>
</organism>
<dbReference type="InterPro" id="IPR037278">
    <property type="entry name" value="ARFGAP/RecO"/>
</dbReference>
<dbReference type="Pfam" id="PF02565">
    <property type="entry name" value="RecO_C"/>
    <property type="match status" value="1"/>
</dbReference>
<dbReference type="InterPro" id="IPR022572">
    <property type="entry name" value="DNA_rep/recomb_RecO_N"/>
</dbReference>
<evidence type="ECO:0000256" key="5">
    <source>
        <dbReference type="ARBA" id="ARBA00023204"/>
    </source>
</evidence>
<proteinExistence type="inferred from homology"/>
<dbReference type="InterPro" id="IPR012340">
    <property type="entry name" value="NA-bd_OB-fold"/>
</dbReference>
<dbReference type="PANTHER" id="PTHR33991">
    <property type="entry name" value="DNA REPAIR PROTEIN RECO"/>
    <property type="match status" value="1"/>
</dbReference>
<keyword evidence="5 7" id="KW-0234">DNA repair</keyword>
<dbReference type="GO" id="GO:0006302">
    <property type="term" value="P:double-strand break repair"/>
    <property type="evidence" value="ECO:0007669"/>
    <property type="project" value="TreeGrafter"/>
</dbReference>
<dbReference type="Proteomes" id="UP000033166">
    <property type="component" value="Chromosome I"/>
</dbReference>
<dbReference type="Gene3D" id="1.20.1440.120">
    <property type="entry name" value="Recombination protein O, C-terminal domain"/>
    <property type="match status" value="1"/>
</dbReference>
<dbReference type="GO" id="GO:0006310">
    <property type="term" value="P:DNA recombination"/>
    <property type="evidence" value="ECO:0007669"/>
    <property type="project" value="UniProtKB-UniRule"/>
</dbReference>
<evidence type="ECO:0000256" key="3">
    <source>
        <dbReference type="ARBA" id="ARBA00022763"/>
    </source>
</evidence>
<evidence type="ECO:0000256" key="7">
    <source>
        <dbReference type="HAMAP-Rule" id="MF_00201"/>
    </source>
</evidence>
<keyword evidence="4 7" id="KW-0233">DNA recombination</keyword>
<dbReference type="SUPFAM" id="SSF50249">
    <property type="entry name" value="Nucleic acid-binding proteins"/>
    <property type="match status" value="1"/>
</dbReference>
<evidence type="ECO:0000256" key="1">
    <source>
        <dbReference type="ARBA" id="ARBA00007452"/>
    </source>
</evidence>
<evidence type="ECO:0000256" key="6">
    <source>
        <dbReference type="ARBA" id="ARBA00033409"/>
    </source>
</evidence>
<dbReference type="HAMAP" id="MF_00201">
    <property type="entry name" value="RecO"/>
    <property type="match status" value="1"/>
</dbReference>
<comment type="function">
    <text evidence="7">Involved in DNA repair and RecF pathway recombination.</text>
</comment>
<sequence length="255" mass="29423">MKNVETRGLVLFSRNYREQDKLVKIFTESFGKRMFFVKNASKSKFSSSLQNFTQLDLLGTMNDDGLSFISDVSDARVYKYINSDIFAQAYASYLIGLADVAIPDNQYDAPLYGFLMKSLELIEDKIDMVVVTFIFELQVMSRFGAQLDFSQCVFCHRTDLPMDFSYKYNGCLCRQHVDKDMTREHLDPNVIFLCHAFMAIDLDKLPSINISDELKKKIRLFIDGLYDHYTGVQIKAKKFIDGLDGWADIMKDDVK</sequence>
<dbReference type="GO" id="GO:0043590">
    <property type="term" value="C:bacterial nucleoid"/>
    <property type="evidence" value="ECO:0007669"/>
    <property type="project" value="TreeGrafter"/>
</dbReference>
<protein>
    <recommendedName>
        <fullName evidence="2 7">DNA repair protein RecO</fullName>
    </recommendedName>
    <alternativeName>
        <fullName evidence="6 7">Recombination protein O</fullName>
    </alternativeName>
</protein>
<dbReference type="Gene3D" id="2.40.50.140">
    <property type="entry name" value="Nucleic acid-binding proteins"/>
    <property type="match status" value="1"/>
</dbReference>
<gene>
    <name evidence="7 9" type="primary">recO</name>
    <name evidence="9" type="ORF">LACPI_0062</name>
</gene>
<dbReference type="Pfam" id="PF11967">
    <property type="entry name" value="RecO_N"/>
    <property type="match status" value="1"/>
</dbReference>
<dbReference type="AlphaFoldDB" id="A0A0D6DTX0"/>
<dbReference type="STRING" id="1364.LP2241_10050"/>
<dbReference type="SUPFAM" id="SSF57863">
    <property type="entry name" value="ArfGap/RecO-like zinc finger"/>
    <property type="match status" value="1"/>
</dbReference>
<dbReference type="KEGG" id="lpk:LACPI_0062"/>
<dbReference type="NCBIfam" id="TIGR00613">
    <property type="entry name" value="reco"/>
    <property type="match status" value="1"/>
</dbReference>
<name>A0A0D6DTX0_9LACT</name>
<accession>A0A0D6DTX0</accession>
<evidence type="ECO:0000259" key="8">
    <source>
        <dbReference type="Pfam" id="PF11967"/>
    </source>
</evidence>
<dbReference type="InterPro" id="IPR042242">
    <property type="entry name" value="RecO_C"/>
</dbReference>
<evidence type="ECO:0000256" key="4">
    <source>
        <dbReference type="ARBA" id="ARBA00023172"/>
    </source>
</evidence>